<keyword evidence="2" id="KW-0732">Signal</keyword>
<evidence type="ECO:0000256" key="2">
    <source>
        <dbReference type="SAM" id="SignalP"/>
    </source>
</evidence>
<sequence length="149" mass="16159">MRHRIFAPLLAAALAFGTVGVTPARAADGSDVAKALLGATALFVIVNGIDRHTGKAGRHDRRHVAPAPPQRADRYAPDRRHAARSIPARCISRVETRHGARPVASGRCLRQAGLRNLPHHCALPGRGKRDVYAMNCLADTGYRIAPRRR</sequence>
<comment type="caution">
    <text evidence="3">The sequence shown here is derived from an EMBL/GenBank/DDBJ whole genome shotgun (WGS) entry which is preliminary data.</text>
</comment>
<evidence type="ECO:0000313" key="3">
    <source>
        <dbReference type="EMBL" id="TDX28856.1"/>
    </source>
</evidence>
<evidence type="ECO:0000313" key="4">
    <source>
        <dbReference type="Proteomes" id="UP000295484"/>
    </source>
</evidence>
<accession>A0A4R8FXL0</accession>
<feature type="chain" id="PRO_5020524735" evidence="2">
    <location>
        <begin position="27"/>
        <end position="149"/>
    </location>
</feature>
<dbReference type="EMBL" id="SOEB01000010">
    <property type="protein sequence ID" value="TDX28856.1"/>
    <property type="molecule type" value="Genomic_DNA"/>
</dbReference>
<name>A0A4R8FXL0_9RHOB</name>
<feature type="signal peptide" evidence="2">
    <location>
        <begin position="1"/>
        <end position="26"/>
    </location>
</feature>
<gene>
    <name evidence="3" type="ORF">EV657_11050</name>
</gene>
<reference evidence="3 4" key="1">
    <citation type="submission" date="2019-03" db="EMBL/GenBank/DDBJ databases">
        <title>Genomic Encyclopedia of Type Strains, Phase IV (KMG-IV): sequencing the most valuable type-strain genomes for metagenomic binning, comparative biology and taxonomic classification.</title>
        <authorList>
            <person name="Goeker M."/>
        </authorList>
    </citation>
    <scope>NUCLEOTIDE SEQUENCE [LARGE SCALE GENOMIC DNA]</scope>
    <source>
        <strain evidence="3 4">JA181</strain>
    </source>
</reference>
<dbReference type="AlphaFoldDB" id="A0A4R8FXL0"/>
<dbReference type="Proteomes" id="UP000295484">
    <property type="component" value="Unassembled WGS sequence"/>
</dbReference>
<proteinExistence type="predicted"/>
<feature type="region of interest" description="Disordered" evidence="1">
    <location>
        <begin position="54"/>
        <end position="79"/>
    </location>
</feature>
<evidence type="ECO:0000256" key="1">
    <source>
        <dbReference type="SAM" id="MobiDB-lite"/>
    </source>
</evidence>
<dbReference type="RefSeq" id="WP_134077862.1">
    <property type="nucleotide sequence ID" value="NZ_SOEB01000010.1"/>
</dbReference>
<protein>
    <submittedName>
        <fullName evidence="3">Uncharacterized protein</fullName>
    </submittedName>
</protein>
<feature type="compositionally biased region" description="Basic residues" evidence="1">
    <location>
        <begin position="54"/>
        <end position="64"/>
    </location>
</feature>
<organism evidence="3 4">
    <name type="scientific">Rhodovulum visakhapatnamense</name>
    <dbReference type="NCBI Taxonomy" id="364297"/>
    <lineage>
        <taxon>Bacteria</taxon>
        <taxon>Pseudomonadati</taxon>
        <taxon>Pseudomonadota</taxon>
        <taxon>Alphaproteobacteria</taxon>
        <taxon>Rhodobacterales</taxon>
        <taxon>Paracoccaceae</taxon>
        <taxon>Rhodovulum</taxon>
    </lineage>
</organism>